<proteinExistence type="predicted"/>
<protein>
    <submittedName>
        <fullName evidence="1">Uncharacterized protein</fullName>
    </submittedName>
</protein>
<organism evidence="1 2">
    <name type="scientific">Peronospora matthiolae</name>
    <dbReference type="NCBI Taxonomy" id="2874970"/>
    <lineage>
        <taxon>Eukaryota</taxon>
        <taxon>Sar</taxon>
        <taxon>Stramenopiles</taxon>
        <taxon>Oomycota</taxon>
        <taxon>Peronosporomycetes</taxon>
        <taxon>Peronosporales</taxon>
        <taxon>Peronosporaceae</taxon>
        <taxon>Peronospora</taxon>
    </lineage>
</organism>
<accession>A0AAV1TZG9</accession>
<sequence length="90" mass="10028">MWKGPGSKPEVVVRQLGMTSLEDLTGIKSRVYMMYISWAEKEGLGPVLLLVLMVAKRFRYIAVAETLLNARAMAKEAGSPNEDVQMLTLQ</sequence>
<evidence type="ECO:0000313" key="2">
    <source>
        <dbReference type="Proteomes" id="UP001162060"/>
    </source>
</evidence>
<dbReference type="EMBL" id="CAKLBY020000106">
    <property type="protein sequence ID" value="CAK7927068.1"/>
    <property type="molecule type" value="Genomic_DNA"/>
</dbReference>
<evidence type="ECO:0000313" key="1">
    <source>
        <dbReference type="EMBL" id="CAK7927068.1"/>
    </source>
</evidence>
<gene>
    <name evidence="1" type="ORF">PM001_LOCUS12218</name>
</gene>
<comment type="caution">
    <text evidence="1">The sequence shown here is derived from an EMBL/GenBank/DDBJ whole genome shotgun (WGS) entry which is preliminary data.</text>
</comment>
<dbReference type="Proteomes" id="UP001162060">
    <property type="component" value="Unassembled WGS sequence"/>
</dbReference>
<name>A0AAV1TZG9_9STRA</name>
<reference evidence="1" key="1">
    <citation type="submission" date="2024-01" db="EMBL/GenBank/DDBJ databases">
        <authorList>
            <person name="Webb A."/>
        </authorList>
    </citation>
    <scope>NUCLEOTIDE SEQUENCE</scope>
    <source>
        <strain evidence="1">Pm1</strain>
    </source>
</reference>
<dbReference type="AlphaFoldDB" id="A0AAV1TZG9"/>